<keyword evidence="2 5" id="KW-0808">Transferase</keyword>
<dbReference type="EMBL" id="LR590463">
    <property type="protein sequence ID" value="VTP61365.1"/>
    <property type="molecule type" value="Genomic_DNA"/>
</dbReference>
<dbReference type="SUPFAM" id="SSF47616">
    <property type="entry name" value="GST C-terminal domain-like"/>
    <property type="match status" value="1"/>
</dbReference>
<dbReference type="CDD" id="cd03180">
    <property type="entry name" value="GST_C_2"/>
    <property type="match status" value="1"/>
</dbReference>
<organism evidence="5 6">
    <name type="scientific">Serratia rubidaea</name>
    <name type="common">Serratia marinorubra</name>
    <dbReference type="NCBI Taxonomy" id="61652"/>
    <lineage>
        <taxon>Bacteria</taxon>
        <taxon>Pseudomonadati</taxon>
        <taxon>Pseudomonadota</taxon>
        <taxon>Gammaproteobacteria</taxon>
        <taxon>Enterobacterales</taxon>
        <taxon>Yersiniaceae</taxon>
        <taxon>Serratia</taxon>
    </lineage>
</organism>
<evidence type="ECO:0000256" key="2">
    <source>
        <dbReference type="ARBA" id="ARBA00022679"/>
    </source>
</evidence>
<reference evidence="5 6" key="1">
    <citation type="submission" date="2019-05" db="EMBL/GenBank/DDBJ databases">
        <authorList>
            <consortium name="Pathogen Informatics"/>
        </authorList>
    </citation>
    <scope>NUCLEOTIDE SEQUENCE [LARGE SCALE GENOMIC DNA]</scope>
    <source>
        <strain evidence="5 6">NCTC12971</strain>
    </source>
</reference>
<comment type="similarity">
    <text evidence="1">Belongs to the GST superfamily.</text>
</comment>
<dbReference type="PANTHER" id="PTHR44051:SF19">
    <property type="entry name" value="DISULFIDE-BOND OXIDOREDUCTASE YFCG"/>
    <property type="match status" value="1"/>
</dbReference>
<dbReference type="Gene3D" id="1.20.1050.10">
    <property type="match status" value="1"/>
</dbReference>
<dbReference type="SFLD" id="SFLDS00019">
    <property type="entry name" value="Glutathione_Transferase_(cytos"/>
    <property type="match status" value="1"/>
</dbReference>
<dbReference type="InterPro" id="IPR040079">
    <property type="entry name" value="Glutathione_S-Trfase"/>
</dbReference>
<name>A0A4U9HCK5_SERRU</name>
<accession>A0A4U9HCK5</accession>
<dbReference type="InterPro" id="IPR036249">
    <property type="entry name" value="Thioredoxin-like_sf"/>
</dbReference>
<dbReference type="InterPro" id="IPR004045">
    <property type="entry name" value="Glutathione_S-Trfase_N"/>
</dbReference>
<dbReference type="InterPro" id="IPR010987">
    <property type="entry name" value="Glutathione-S-Trfase_C-like"/>
</dbReference>
<dbReference type="Pfam" id="PF13410">
    <property type="entry name" value="GST_C_2"/>
    <property type="match status" value="1"/>
</dbReference>
<dbReference type="SFLD" id="SFLDG01150">
    <property type="entry name" value="Main.1:_Beta-like"/>
    <property type="match status" value="1"/>
</dbReference>
<dbReference type="SFLD" id="SFLDG00358">
    <property type="entry name" value="Main_(cytGST)"/>
    <property type="match status" value="1"/>
</dbReference>
<protein>
    <submittedName>
        <fullName evidence="5">Glutathione S-transferase GstB</fullName>
        <ecNumber evidence="5">2.5.1.18</ecNumber>
    </submittedName>
</protein>
<evidence type="ECO:0000256" key="1">
    <source>
        <dbReference type="ARBA" id="ARBA00007409"/>
    </source>
</evidence>
<feature type="domain" description="GST C-terminal" evidence="4">
    <location>
        <begin position="108"/>
        <end position="228"/>
    </location>
</feature>
<dbReference type="SUPFAM" id="SSF52833">
    <property type="entry name" value="Thioredoxin-like"/>
    <property type="match status" value="1"/>
</dbReference>
<evidence type="ECO:0000313" key="6">
    <source>
        <dbReference type="Proteomes" id="UP000307968"/>
    </source>
</evidence>
<dbReference type="AlphaFoldDB" id="A0A4U9HCK5"/>
<feature type="domain" description="GST N-terminal" evidence="3">
    <location>
        <begin position="22"/>
        <end position="103"/>
    </location>
</feature>
<dbReference type="FunFam" id="3.40.30.10:FF:000039">
    <property type="entry name" value="Glutathione S-transferase domain"/>
    <property type="match status" value="1"/>
</dbReference>
<sequence length="228" mass="26226">MTNGGLWRRNKALNDTVYLEACHADYLGRENSNNVRKVRWCAAELGLSYQHINAGGAYGKVDEQQYRALNPNGLVPLLQDDDFVLWESNTIVRYLAAKYGDAPFYPQDLQQRAAAEKWMDWNTASVTEPFRTVFWGLVRTLPEQRDMLKIEAAIASLEKCFDIVEQELGRQPYLSGEAFGIGDIPLGSFIYAWFEMPIERQQRPNMERWYQQLCARPAYRSGVMTPLT</sequence>
<evidence type="ECO:0000259" key="4">
    <source>
        <dbReference type="PROSITE" id="PS50405"/>
    </source>
</evidence>
<evidence type="ECO:0000259" key="3">
    <source>
        <dbReference type="PROSITE" id="PS50404"/>
    </source>
</evidence>
<dbReference type="InterPro" id="IPR036282">
    <property type="entry name" value="Glutathione-S-Trfase_C_sf"/>
</dbReference>
<dbReference type="Gene3D" id="3.40.30.10">
    <property type="entry name" value="Glutaredoxin"/>
    <property type="match status" value="1"/>
</dbReference>
<dbReference type="PANTHER" id="PTHR44051">
    <property type="entry name" value="GLUTATHIONE S-TRANSFERASE-RELATED"/>
    <property type="match status" value="1"/>
</dbReference>
<proteinExistence type="inferred from homology"/>
<gene>
    <name evidence="5" type="primary">gstB_2</name>
    <name evidence="5" type="ORF">NCTC12971_01876</name>
</gene>
<dbReference type="PROSITE" id="PS50405">
    <property type="entry name" value="GST_CTER"/>
    <property type="match status" value="1"/>
</dbReference>
<dbReference type="Pfam" id="PF13417">
    <property type="entry name" value="GST_N_3"/>
    <property type="match status" value="1"/>
</dbReference>
<dbReference type="PROSITE" id="PS50404">
    <property type="entry name" value="GST_NTER"/>
    <property type="match status" value="1"/>
</dbReference>
<dbReference type="EC" id="2.5.1.18" evidence="5"/>
<dbReference type="Proteomes" id="UP000307968">
    <property type="component" value="Chromosome"/>
</dbReference>
<dbReference type="GO" id="GO:0004364">
    <property type="term" value="F:glutathione transferase activity"/>
    <property type="evidence" value="ECO:0007669"/>
    <property type="project" value="UniProtKB-EC"/>
</dbReference>
<evidence type="ECO:0000313" key="5">
    <source>
        <dbReference type="EMBL" id="VTP61365.1"/>
    </source>
</evidence>
<dbReference type="CDD" id="cd03047">
    <property type="entry name" value="GST_N_2"/>
    <property type="match status" value="1"/>
</dbReference>